<name>E9E408_METAQ</name>
<sequence length="503" mass="57300">MKSSQTRPHKCRGVDPPNRPSTSEVKGRKFAEQPKMPSARFQIDDERKKRDATTEAQYLHPPPEGENLLEAVLVLPERHMLLRELSESSSFDTIKTEKRVWIKHDKRNVLHIYSRTIWSLQEGFKAVNWALHDMRLAQQNVSTLFLVQKPMDASPDTLISVNLDSRPRVERCQKTMIGTAEVAIDVLRQLGTSFLSSMTTLQTIKRSLRMHVDFGHIIIRRRKRGIGNAMSYSDFTEMALQYGAKGGAELNMRMAEVGGVSKLVAHLLDPKANVYHGVENITYKDSIHMRIGDQILTGDVGYAQGRQPNLTNFRLVVSEEWPPLRWIIVAPDRKYDWALQVDSDLLVQPIPELIERLLEDIVVFTEGPPINPTDLGHRCVNINAKNPDRWTGKLSDISTKSSALIPFRDTPFVVEISRNFAWRDMNTKEALHSWLGIQMLGRHWEDSLNYKSMHESKKDWGPHQSHIWEGSGETAEDQFAGFVCHVLDILSALEVANVDDTTT</sequence>
<keyword evidence="3" id="KW-1185">Reference proteome</keyword>
<dbReference type="eggNOG" id="ENOG502RQNC">
    <property type="taxonomic scope" value="Eukaryota"/>
</dbReference>
<dbReference type="EMBL" id="GL698500">
    <property type="protein sequence ID" value="EFY89420.1"/>
    <property type="molecule type" value="Genomic_DNA"/>
</dbReference>
<gene>
    <name evidence="2" type="ORF">MAC_04606</name>
</gene>
<evidence type="ECO:0000313" key="2">
    <source>
        <dbReference type="EMBL" id="EFY89420.1"/>
    </source>
</evidence>
<dbReference type="GeneID" id="19248917"/>
<feature type="compositionally biased region" description="Basic and acidic residues" evidence="1">
    <location>
        <begin position="42"/>
        <end position="53"/>
    </location>
</feature>
<feature type="region of interest" description="Disordered" evidence="1">
    <location>
        <begin position="1"/>
        <end position="62"/>
    </location>
</feature>
<dbReference type="KEGG" id="maw:19248917"/>
<dbReference type="OMA" id="MALNKTM"/>
<evidence type="ECO:0000313" key="3">
    <source>
        <dbReference type="Proteomes" id="UP000002499"/>
    </source>
</evidence>
<proteinExistence type="predicted"/>
<protein>
    <submittedName>
        <fullName evidence="2">Uncharacterized protein</fullName>
    </submittedName>
</protein>
<dbReference type="AlphaFoldDB" id="E9E408"/>
<reference evidence="2 3" key="1">
    <citation type="journal article" date="2011" name="PLoS Genet.">
        <title>Genome sequencing and comparative transcriptomics of the model entomopathogenic fungi Metarhizium anisopliae and M. acridum.</title>
        <authorList>
            <person name="Gao Q."/>
            <person name="Jin K."/>
            <person name="Ying S.H."/>
            <person name="Zhang Y."/>
            <person name="Xiao G."/>
            <person name="Shang Y."/>
            <person name="Duan Z."/>
            <person name="Hu X."/>
            <person name="Xie X.Q."/>
            <person name="Zhou G."/>
            <person name="Peng G."/>
            <person name="Luo Z."/>
            <person name="Huang W."/>
            <person name="Wang B."/>
            <person name="Fang W."/>
            <person name="Wang S."/>
            <person name="Zhong Y."/>
            <person name="Ma L.J."/>
            <person name="St Leger R.J."/>
            <person name="Zhao G.P."/>
            <person name="Pei Y."/>
            <person name="Feng M.G."/>
            <person name="Xia Y."/>
            <person name="Wang C."/>
        </authorList>
    </citation>
    <scope>NUCLEOTIDE SEQUENCE [LARGE SCALE GENOMIC DNA]</scope>
    <source>
        <strain evidence="2 3">CQMa 102</strain>
    </source>
</reference>
<organism evidence="3">
    <name type="scientific">Metarhizium acridum (strain CQMa 102)</name>
    <dbReference type="NCBI Taxonomy" id="655827"/>
    <lineage>
        <taxon>Eukaryota</taxon>
        <taxon>Fungi</taxon>
        <taxon>Dikarya</taxon>
        <taxon>Ascomycota</taxon>
        <taxon>Pezizomycotina</taxon>
        <taxon>Sordariomycetes</taxon>
        <taxon>Hypocreomycetidae</taxon>
        <taxon>Hypocreales</taxon>
        <taxon>Clavicipitaceae</taxon>
        <taxon>Metarhizium</taxon>
    </lineage>
</organism>
<dbReference type="Proteomes" id="UP000002499">
    <property type="component" value="Unassembled WGS sequence"/>
</dbReference>
<evidence type="ECO:0000256" key="1">
    <source>
        <dbReference type="SAM" id="MobiDB-lite"/>
    </source>
</evidence>
<dbReference type="HOGENOM" id="CLU_576178_0_0_1"/>
<accession>E9E408</accession>
<dbReference type="OrthoDB" id="4739136at2759"/>
<dbReference type="InParanoid" id="E9E408"/>